<feature type="compositionally biased region" description="Basic and acidic residues" evidence="1">
    <location>
        <begin position="27"/>
        <end position="47"/>
    </location>
</feature>
<feature type="transmembrane region" description="Helical" evidence="2">
    <location>
        <begin position="205"/>
        <end position="228"/>
    </location>
</feature>
<keyword evidence="2" id="KW-0472">Membrane</keyword>
<accession>A0A843TPS7</accession>
<proteinExistence type="predicted"/>
<keyword evidence="2" id="KW-0812">Transmembrane</keyword>
<dbReference type="OrthoDB" id="20524at2759"/>
<feature type="compositionally biased region" description="Basic residues" evidence="1">
    <location>
        <begin position="280"/>
        <end position="289"/>
    </location>
</feature>
<name>A0A843TPS7_COLES</name>
<reference evidence="3" key="1">
    <citation type="submission" date="2017-07" db="EMBL/GenBank/DDBJ databases">
        <title>Taro Niue Genome Assembly and Annotation.</title>
        <authorList>
            <person name="Atibalentja N."/>
            <person name="Keating K."/>
            <person name="Fields C.J."/>
        </authorList>
    </citation>
    <scope>NUCLEOTIDE SEQUENCE</scope>
    <source>
        <strain evidence="3">Niue_2</strain>
        <tissue evidence="3">Leaf</tissue>
    </source>
</reference>
<feature type="compositionally biased region" description="Basic and acidic residues" evidence="1">
    <location>
        <begin position="56"/>
        <end position="68"/>
    </location>
</feature>
<gene>
    <name evidence="3" type="ORF">Taro_003797</name>
</gene>
<feature type="compositionally biased region" description="Basic and acidic residues" evidence="1">
    <location>
        <begin position="270"/>
        <end position="279"/>
    </location>
</feature>
<sequence length="289" mass="32453">MTRLARLGRIGPGSASRPSPAQPVRSTCKDRLGYPGSDREAQNRADSADPISIRPRVRERGERAERPNGAHPGGRLQWESPLEPTHRWVPHPTAGSNGQPPSEPPTVSGFRWGCPLDMSNPSESPVTNVALVEEVINNVPAKNGRIKDDVYIYMVLEYGEIDLAHMLLQKWKDFDRSSWKMDENWLRFYWQSFDLFGLERSGVTMFFIILNEGGLLLGIFGVALDFLFQRGACLLKFVLQTDNIFHLCGDLQLLRLPAFTHFSNPGAAKGADHKKADHLNKRKKGSHSR</sequence>
<keyword evidence="4" id="KW-1185">Reference proteome</keyword>
<evidence type="ECO:0000313" key="3">
    <source>
        <dbReference type="EMBL" id="MQL71474.1"/>
    </source>
</evidence>
<organism evidence="3 4">
    <name type="scientific">Colocasia esculenta</name>
    <name type="common">Wild taro</name>
    <name type="synonym">Arum esculentum</name>
    <dbReference type="NCBI Taxonomy" id="4460"/>
    <lineage>
        <taxon>Eukaryota</taxon>
        <taxon>Viridiplantae</taxon>
        <taxon>Streptophyta</taxon>
        <taxon>Embryophyta</taxon>
        <taxon>Tracheophyta</taxon>
        <taxon>Spermatophyta</taxon>
        <taxon>Magnoliopsida</taxon>
        <taxon>Liliopsida</taxon>
        <taxon>Araceae</taxon>
        <taxon>Aroideae</taxon>
        <taxon>Colocasieae</taxon>
        <taxon>Colocasia</taxon>
    </lineage>
</organism>
<keyword evidence="2" id="KW-1133">Transmembrane helix</keyword>
<protein>
    <submittedName>
        <fullName evidence="3">Uncharacterized protein</fullName>
    </submittedName>
</protein>
<dbReference type="Proteomes" id="UP000652761">
    <property type="component" value="Unassembled WGS sequence"/>
</dbReference>
<comment type="caution">
    <text evidence="3">The sequence shown here is derived from an EMBL/GenBank/DDBJ whole genome shotgun (WGS) entry which is preliminary data.</text>
</comment>
<dbReference type="EMBL" id="NMUH01000099">
    <property type="protein sequence ID" value="MQL71474.1"/>
    <property type="molecule type" value="Genomic_DNA"/>
</dbReference>
<evidence type="ECO:0000256" key="2">
    <source>
        <dbReference type="SAM" id="Phobius"/>
    </source>
</evidence>
<evidence type="ECO:0000256" key="1">
    <source>
        <dbReference type="SAM" id="MobiDB-lite"/>
    </source>
</evidence>
<dbReference type="AlphaFoldDB" id="A0A843TPS7"/>
<feature type="region of interest" description="Disordered" evidence="1">
    <location>
        <begin position="1"/>
        <end position="107"/>
    </location>
</feature>
<evidence type="ECO:0000313" key="4">
    <source>
        <dbReference type="Proteomes" id="UP000652761"/>
    </source>
</evidence>
<feature type="region of interest" description="Disordered" evidence="1">
    <location>
        <begin position="267"/>
        <end position="289"/>
    </location>
</feature>